<evidence type="ECO:0000259" key="1">
    <source>
        <dbReference type="SMART" id="SM00829"/>
    </source>
</evidence>
<dbReference type="Pfam" id="PF12893">
    <property type="entry name" value="Lumazine_bd_2"/>
    <property type="match status" value="1"/>
</dbReference>
<dbReference type="InterPro" id="IPR013154">
    <property type="entry name" value="ADH-like_N"/>
</dbReference>
<dbReference type="eggNOG" id="COG0604">
    <property type="taxonomic scope" value="Bacteria"/>
</dbReference>
<name>C1AE73_GEMAT</name>
<gene>
    <name evidence="2" type="ordered locus">GAU_3758</name>
</gene>
<dbReference type="AlphaFoldDB" id="C1AE73"/>
<dbReference type="SUPFAM" id="SSF51735">
    <property type="entry name" value="NAD(P)-binding Rossmann-fold domains"/>
    <property type="match status" value="1"/>
</dbReference>
<dbReference type="Pfam" id="PF08240">
    <property type="entry name" value="ADH_N"/>
    <property type="match status" value="1"/>
</dbReference>
<dbReference type="Gene3D" id="3.40.50.720">
    <property type="entry name" value="NAD(P)-binding Rossmann-like Domain"/>
    <property type="match status" value="1"/>
</dbReference>
<feature type="domain" description="Enoyl reductase (ER)" evidence="1">
    <location>
        <begin position="10"/>
        <end position="302"/>
    </location>
</feature>
<dbReference type="InterPro" id="IPR052733">
    <property type="entry name" value="Chloroplast_QOR"/>
</dbReference>
<evidence type="ECO:0000313" key="3">
    <source>
        <dbReference type="Proteomes" id="UP000002209"/>
    </source>
</evidence>
<dbReference type="STRING" id="379066.GAU_3758"/>
<dbReference type="PANTHER" id="PTHR44013">
    <property type="entry name" value="ZINC-TYPE ALCOHOL DEHYDROGENASE-LIKE PROTEIN C16A3.02C"/>
    <property type="match status" value="1"/>
</dbReference>
<dbReference type="SMART" id="SM00829">
    <property type="entry name" value="PKS_ER"/>
    <property type="match status" value="1"/>
</dbReference>
<dbReference type="SUPFAM" id="SSF54427">
    <property type="entry name" value="NTF2-like"/>
    <property type="match status" value="1"/>
</dbReference>
<dbReference type="Pfam" id="PF13602">
    <property type="entry name" value="ADH_zinc_N_2"/>
    <property type="match status" value="1"/>
</dbReference>
<dbReference type="Gene3D" id="3.10.450.50">
    <property type="match status" value="1"/>
</dbReference>
<dbReference type="InterPro" id="IPR011032">
    <property type="entry name" value="GroES-like_sf"/>
</dbReference>
<evidence type="ECO:0000313" key="2">
    <source>
        <dbReference type="EMBL" id="BAH40800.1"/>
    </source>
</evidence>
<protein>
    <submittedName>
        <fullName evidence="2">Putative oxidoreductase</fullName>
    </submittedName>
</protein>
<dbReference type="InterPro" id="IPR039437">
    <property type="entry name" value="FrzH/put_lumazine-bd"/>
</dbReference>
<dbReference type="PANTHER" id="PTHR44013:SF1">
    <property type="entry name" value="ZINC-TYPE ALCOHOL DEHYDROGENASE-LIKE PROTEIN C16A3.02C"/>
    <property type="match status" value="1"/>
</dbReference>
<proteinExistence type="predicted"/>
<dbReference type="InterPro" id="IPR032710">
    <property type="entry name" value="NTF2-like_dom_sf"/>
</dbReference>
<dbReference type="Gene3D" id="3.90.180.10">
    <property type="entry name" value="Medium-chain alcohol dehydrogenases, catalytic domain"/>
    <property type="match status" value="1"/>
</dbReference>
<organism evidence="2 3">
    <name type="scientific">Gemmatimonas aurantiaca (strain DSM 14586 / JCM 11422 / NBRC 100505 / T-27)</name>
    <dbReference type="NCBI Taxonomy" id="379066"/>
    <lineage>
        <taxon>Bacteria</taxon>
        <taxon>Pseudomonadati</taxon>
        <taxon>Gemmatimonadota</taxon>
        <taxon>Gemmatimonadia</taxon>
        <taxon>Gemmatimonadales</taxon>
        <taxon>Gemmatimonadaceae</taxon>
        <taxon>Gemmatimonas</taxon>
    </lineage>
</organism>
<dbReference type="HOGENOM" id="CLU_026673_3_3_0"/>
<dbReference type="KEGG" id="gau:GAU_3758"/>
<dbReference type="InterPro" id="IPR020843">
    <property type="entry name" value="ER"/>
</dbReference>
<dbReference type="GO" id="GO:0016491">
    <property type="term" value="F:oxidoreductase activity"/>
    <property type="evidence" value="ECO:0007669"/>
    <property type="project" value="InterPro"/>
</dbReference>
<dbReference type="InterPro" id="IPR036291">
    <property type="entry name" value="NAD(P)-bd_dom_sf"/>
</dbReference>
<dbReference type="SUPFAM" id="SSF50129">
    <property type="entry name" value="GroES-like"/>
    <property type="match status" value="1"/>
</dbReference>
<keyword evidence="3" id="KW-1185">Reference proteome</keyword>
<accession>C1AE73</accession>
<sequence>MRAARVHGEGNTRVLRVDTVALPRVTPNTVLVRVHAASVNPVDWKLQDEGDLKPLAIPGGDFAGEVVAVGAGVTRYRCGDRVAGTVDQMETGGSYAEYLVAPLDAMVKKPARYSMQEASAYPTVAIAAWRFLIAGADVQRGERVLVHGASGGVGSMVVQIATARGATVIGTASARNHDFVRALGAAQMIDYTTTRFEDVARNMDVVVDAVGGETLTRSVAVVRRGGRLVSSAGSVPAETCRAAGILCPSRAPWDVPRGLAYVAPLIEAGQLQVHIDSVYTLDQIMAAQQHSRSGRTRGKVVVDMRASETAGALEPLQAYLDGHATGQEAHFRRAFASDAMLVGIKDGQYRQWPASEYIRVSSSGRAPADEAQRRRRIESLTINGQVATGVIALDYPDMIARDHMTLLKRDGEWRIVVKGYDASTPVAR</sequence>
<dbReference type="CDD" id="cd05289">
    <property type="entry name" value="MDR_like_2"/>
    <property type="match status" value="1"/>
</dbReference>
<dbReference type="Proteomes" id="UP000002209">
    <property type="component" value="Chromosome"/>
</dbReference>
<reference evidence="3" key="1">
    <citation type="submission" date="2006-03" db="EMBL/GenBank/DDBJ databases">
        <title>Complete genome sequence of Gemmatimonas aurantiaca T-27 that represents a novel phylum Gemmatimonadetes.</title>
        <authorList>
            <person name="Takasaki K."/>
            <person name="Ichikawa N."/>
            <person name="Miura H."/>
            <person name="Matsushita S."/>
            <person name="Watanabe Y."/>
            <person name="Oguchi A."/>
            <person name="Ankai A."/>
            <person name="Yashiro I."/>
            <person name="Takahashi M."/>
            <person name="Terui Y."/>
            <person name="Fukui S."/>
            <person name="Yokoyama H."/>
            <person name="Tanikawa S."/>
            <person name="Hanada S."/>
            <person name="Kamagata Y."/>
            <person name="Fujita N."/>
        </authorList>
    </citation>
    <scope>NUCLEOTIDE SEQUENCE [LARGE SCALE GENOMIC DNA]</scope>
    <source>
        <strain evidence="3">T-27 / DSM 14586 / JCM 11422 / NBRC 100505</strain>
    </source>
</reference>
<dbReference type="EMBL" id="AP009153">
    <property type="protein sequence ID" value="BAH40800.1"/>
    <property type="molecule type" value="Genomic_DNA"/>
</dbReference>